<feature type="binding site" evidence="6">
    <location>
        <position position="200"/>
    </location>
    <ligand>
        <name>substrate</name>
    </ligand>
</feature>
<dbReference type="NCBIfam" id="TIGR00528">
    <property type="entry name" value="gcvT"/>
    <property type="match status" value="1"/>
</dbReference>
<accession>A0A1I6UJE3</accession>
<dbReference type="EC" id="2.1.2.10" evidence="5"/>
<dbReference type="PANTHER" id="PTHR43757:SF2">
    <property type="entry name" value="AMINOMETHYLTRANSFERASE, MITOCHONDRIAL"/>
    <property type="match status" value="1"/>
</dbReference>
<evidence type="ECO:0000256" key="5">
    <source>
        <dbReference type="HAMAP-Rule" id="MF_00259"/>
    </source>
</evidence>
<keyword evidence="3 5" id="KW-0808">Transferase</keyword>
<dbReference type="EMBL" id="FOZS01000004">
    <property type="protein sequence ID" value="SFT01397.1"/>
    <property type="molecule type" value="Genomic_DNA"/>
</dbReference>
<evidence type="ECO:0000259" key="8">
    <source>
        <dbReference type="Pfam" id="PF08669"/>
    </source>
</evidence>
<dbReference type="GO" id="GO:0005960">
    <property type="term" value="C:glycine cleavage complex"/>
    <property type="evidence" value="ECO:0007669"/>
    <property type="project" value="InterPro"/>
</dbReference>
<comment type="catalytic activity">
    <reaction evidence="4 5">
        <text>N(6)-[(R)-S(8)-aminomethyldihydrolipoyl]-L-lysyl-[protein] + (6S)-5,6,7,8-tetrahydrofolate = N(6)-[(R)-dihydrolipoyl]-L-lysyl-[protein] + (6R)-5,10-methylene-5,6,7,8-tetrahydrofolate + NH4(+)</text>
        <dbReference type="Rhea" id="RHEA:16945"/>
        <dbReference type="Rhea" id="RHEA-COMP:10475"/>
        <dbReference type="Rhea" id="RHEA-COMP:10492"/>
        <dbReference type="ChEBI" id="CHEBI:15636"/>
        <dbReference type="ChEBI" id="CHEBI:28938"/>
        <dbReference type="ChEBI" id="CHEBI:57453"/>
        <dbReference type="ChEBI" id="CHEBI:83100"/>
        <dbReference type="ChEBI" id="CHEBI:83143"/>
        <dbReference type="EC" id="2.1.2.10"/>
    </reaction>
</comment>
<dbReference type="NCBIfam" id="NF001567">
    <property type="entry name" value="PRK00389.1"/>
    <property type="match status" value="1"/>
</dbReference>
<evidence type="ECO:0000256" key="1">
    <source>
        <dbReference type="ARBA" id="ARBA00008609"/>
    </source>
</evidence>
<name>A0A1I6UJE3_9EURY</name>
<dbReference type="GO" id="GO:0008168">
    <property type="term" value="F:methyltransferase activity"/>
    <property type="evidence" value="ECO:0007669"/>
    <property type="project" value="UniProtKB-KW"/>
</dbReference>
<feature type="domain" description="GCVT N-terminal" evidence="7">
    <location>
        <begin position="8"/>
        <end position="263"/>
    </location>
</feature>
<comment type="subunit">
    <text evidence="5">The glycine cleavage system is composed of four proteins: P, T, L and H.</text>
</comment>
<evidence type="ECO:0000256" key="4">
    <source>
        <dbReference type="ARBA" id="ARBA00047665"/>
    </source>
</evidence>
<dbReference type="SUPFAM" id="SSF101790">
    <property type="entry name" value="Aminomethyltransferase beta-barrel domain"/>
    <property type="match status" value="1"/>
</dbReference>
<dbReference type="SUPFAM" id="SSF103025">
    <property type="entry name" value="Folate-binding domain"/>
    <property type="match status" value="1"/>
</dbReference>
<evidence type="ECO:0000313" key="9">
    <source>
        <dbReference type="EMBL" id="SFT01397.1"/>
    </source>
</evidence>
<dbReference type="InterPro" id="IPR006223">
    <property type="entry name" value="GcvT"/>
</dbReference>
<keyword evidence="2 5" id="KW-0032">Aminotransferase</keyword>
<dbReference type="InterPro" id="IPR028896">
    <property type="entry name" value="GcvT/YgfZ/DmdA"/>
</dbReference>
<organism evidence="9 10">
    <name type="scientific">Halostagnicola kamekurae</name>
    <dbReference type="NCBI Taxonomy" id="619731"/>
    <lineage>
        <taxon>Archaea</taxon>
        <taxon>Methanobacteriati</taxon>
        <taxon>Methanobacteriota</taxon>
        <taxon>Stenosarchaea group</taxon>
        <taxon>Halobacteria</taxon>
        <taxon>Halobacteriales</taxon>
        <taxon>Natrialbaceae</taxon>
        <taxon>Halostagnicola</taxon>
    </lineage>
</organism>
<keyword evidence="9" id="KW-0489">Methyltransferase</keyword>
<dbReference type="InterPro" id="IPR013977">
    <property type="entry name" value="GcvT_C"/>
</dbReference>
<reference evidence="10" key="1">
    <citation type="submission" date="2016-10" db="EMBL/GenBank/DDBJ databases">
        <authorList>
            <person name="Varghese N."/>
            <person name="Submissions S."/>
        </authorList>
    </citation>
    <scope>NUCLEOTIDE SEQUENCE [LARGE SCALE GENOMIC DNA]</scope>
    <source>
        <strain evidence="10">DSM 22427</strain>
    </source>
</reference>
<dbReference type="Gene3D" id="3.30.1360.120">
    <property type="entry name" value="Probable tRNA modification gtpase trme, domain 1"/>
    <property type="match status" value="1"/>
</dbReference>
<dbReference type="Pfam" id="PF08669">
    <property type="entry name" value="GCV_T_C"/>
    <property type="match status" value="1"/>
</dbReference>
<dbReference type="InterPro" id="IPR006222">
    <property type="entry name" value="GCVT_N"/>
</dbReference>
<evidence type="ECO:0000256" key="3">
    <source>
        <dbReference type="ARBA" id="ARBA00022679"/>
    </source>
</evidence>
<dbReference type="OrthoDB" id="2001at2157"/>
<evidence type="ECO:0000313" key="10">
    <source>
        <dbReference type="Proteomes" id="UP000199199"/>
    </source>
</evidence>
<protein>
    <recommendedName>
        <fullName evidence="5">Probable aminomethyltransferase</fullName>
        <ecNumber evidence="5">2.1.2.10</ecNumber>
    </recommendedName>
    <alternativeName>
        <fullName evidence="5">Glycine cleavage system T protein</fullName>
    </alternativeName>
</protein>
<dbReference type="HAMAP" id="MF_00259">
    <property type="entry name" value="GcvT"/>
    <property type="match status" value="1"/>
</dbReference>
<evidence type="ECO:0000259" key="7">
    <source>
        <dbReference type="Pfam" id="PF01571"/>
    </source>
</evidence>
<proteinExistence type="inferred from homology"/>
<dbReference type="InterPro" id="IPR022903">
    <property type="entry name" value="GcvT_bac"/>
</dbReference>
<dbReference type="GO" id="GO:0004047">
    <property type="term" value="F:aminomethyltransferase activity"/>
    <property type="evidence" value="ECO:0007669"/>
    <property type="project" value="UniProtKB-UniRule"/>
</dbReference>
<comment type="function">
    <text evidence="5">The glycine cleavage system catalyzes the degradation of glycine.</text>
</comment>
<gene>
    <name evidence="5" type="primary">gcvT</name>
    <name evidence="9" type="ORF">SAMN04488556_3915</name>
</gene>
<comment type="similarity">
    <text evidence="1 5">Belongs to the GcvT family.</text>
</comment>
<dbReference type="InterPro" id="IPR029043">
    <property type="entry name" value="GcvT/YgfZ_C"/>
</dbReference>
<dbReference type="Proteomes" id="UP000199199">
    <property type="component" value="Unassembled WGS sequence"/>
</dbReference>
<dbReference type="GO" id="GO:0019464">
    <property type="term" value="P:glycine decarboxylation via glycine cleavage system"/>
    <property type="evidence" value="ECO:0007669"/>
    <property type="project" value="UniProtKB-UniRule"/>
</dbReference>
<keyword evidence="10" id="KW-1185">Reference proteome</keyword>
<dbReference type="GO" id="GO:0008483">
    <property type="term" value="F:transaminase activity"/>
    <property type="evidence" value="ECO:0007669"/>
    <property type="project" value="UniProtKB-KW"/>
</dbReference>
<dbReference type="GO" id="GO:0032259">
    <property type="term" value="P:methylation"/>
    <property type="evidence" value="ECO:0007669"/>
    <property type="project" value="UniProtKB-KW"/>
</dbReference>
<sequence>MTLQKPPLYSAHRAADADFTDFGGWEMPVTFDSIRTEHTAVRETAGRFDVSHMGEVVVRGPDATELMDRLTTNAVDELEPGDAQYSCVLDENGILLDDTVVYRRPEREDYLFVPNAGHDEQLANRWRRFGADEGLDATVENVTDETAMIAIQGPEAVDAVSSVASDSVSDLGRFCARRVAIEGVDCLVARTGYTGEDGVEIVFPATDAESVWGAFEDIQRCGLGARDTLRLEAGLLLSGEDFDPEDEPRTPLEAGLEFVVDFSTPFVGADALRELEAAGVDERLVGLRVDERAIARAGYSIVADGAEIGAVTSGTMSPTLGVPIALGYVDAAYADEGTEVGVEVRDNVVDATIVDQRFLGTQEGDT</sequence>
<dbReference type="AlphaFoldDB" id="A0A1I6UJE3"/>
<evidence type="ECO:0000256" key="6">
    <source>
        <dbReference type="PIRSR" id="PIRSR006487-1"/>
    </source>
</evidence>
<dbReference type="PANTHER" id="PTHR43757">
    <property type="entry name" value="AMINOMETHYLTRANSFERASE"/>
    <property type="match status" value="1"/>
</dbReference>
<dbReference type="FunFam" id="2.40.30.110:FF:000003">
    <property type="entry name" value="Aminomethyltransferase"/>
    <property type="match status" value="1"/>
</dbReference>
<dbReference type="RefSeq" id="WP_092907144.1">
    <property type="nucleotide sequence ID" value="NZ_FOZS01000004.1"/>
</dbReference>
<dbReference type="Pfam" id="PF01571">
    <property type="entry name" value="GCV_T"/>
    <property type="match status" value="1"/>
</dbReference>
<dbReference type="PIRSF" id="PIRSF006487">
    <property type="entry name" value="GcvT"/>
    <property type="match status" value="1"/>
</dbReference>
<feature type="domain" description="Aminomethyltransferase C-terminal" evidence="8">
    <location>
        <begin position="283"/>
        <end position="358"/>
    </location>
</feature>
<dbReference type="InterPro" id="IPR027266">
    <property type="entry name" value="TrmE/GcvT-like"/>
</dbReference>
<evidence type="ECO:0000256" key="2">
    <source>
        <dbReference type="ARBA" id="ARBA00022576"/>
    </source>
</evidence>